<evidence type="ECO:0000313" key="2">
    <source>
        <dbReference type="Proteomes" id="UP001152875"/>
    </source>
</evidence>
<dbReference type="Proteomes" id="UP001152875">
    <property type="component" value="Unassembled WGS sequence"/>
</dbReference>
<evidence type="ECO:0000313" key="1">
    <source>
        <dbReference type="EMBL" id="MDG4526508.1"/>
    </source>
</evidence>
<comment type="caution">
    <text evidence="1">The sequence shown here is derived from an EMBL/GenBank/DDBJ whole genome shotgun (WGS) entry which is preliminary data.</text>
</comment>
<sequence>MGKSCIRMKNPKNIPYELIGELVSKMSMERYIELYEKNHRK</sequence>
<gene>
    <name evidence="1" type="ORF">NOL13_03615</name>
</gene>
<dbReference type="AlphaFoldDB" id="A0A9X4N0B0"/>
<proteinExistence type="predicted"/>
<reference evidence="1" key="1">
    <citation type="submission" date="2022-07" db="EMBL/GenBank/DDBJ databases">
        <title>Whole Genome Sequencing of Streptococcus suis.</title>
        <authorList>
            <person name="Dai X."/>
            <person name="Huang J."/>
            <person name="Wang L."/>
        </authorList>
    </citation>
    <scope>NUCLEOTIDE SEQUENCE</scope>
    <source>
        <strain evidence="1">XNB2</strain>
    </source>
</reference>
<protein>
    <submittedName>
        <fullName evidence="1">DUF1801 domain-containing protein</fullName>
    </submittedName>
</protein>
<accession>A0A9X4N0B0</accession>
<name>A0A9X4N0B0_STRSU</name>
<organism evidence="1 2">
    <name type="scientific">Streptococcus suis</name>
    <dbReference type="NCBI Taxonomy" id="1307"/>
    <lineage>
        <taxon>Bacteria</taxon>
        <taxon>Bacillati</taxon>
        <taxon>Bacillota</taxon>
        <taxon>Bacilli</taxon>
        <taxon>Lactobacillales</taxon>
        <taxon>Streptococcaceae</taxon>
        <taxon>Streptococcus</taxon>
    </lineage>
</organism>
<dbReference type="EMBL" id="JANFMP010000005">
    <property type="protein sequence ID" value="MDG4526508.1"/>
    <property type="molecule type" value="Genomic_DNA"/>
</dbReference>